<organism evidence="3">
    <name type="scientific">Desulfobacca acetoxidans</name>
    <dbReference type="NCBI Taxonomy" id="60893"/>
    <lineage>
        <taxon>Bacteria</taxon>
        <taxon>Pseudomonadati</taxon>
        <taxon>Thermodesulfobacteriota</taxon>
        <taxon>Desulfobaccia</taxon>
        <taxon>Desulfobaccales</taxon>
        <taxon>Desulfobaccaceae</taxon>
        <taxon>Desulfobacca</taxon>
    </lineage>
</organism>
<dbReference type="PANTHER" id="PTHR35561:SF1">
    <property type="entry name" value="RNA 2',3'-CYCLIC PHOSPHODIESTERASE"/>
    <property type="match status" value="1"/>
</dbReference>
<feature type="active site" description="Proton donor" evidence="2">
    <location>
        <position position="55"/>
    </location>
</feature>
<dbReference type="EC" id="3.1.4.58" evidence="2"/>
<dbReference type="InterPro" id="IPR004175">
    <property type="entry name" value="RNA_CPDase"/>
</dbReference>
<dbReference type="AlphaFoldDB" id="A0A7V6A326"/>
<proteinExistence type="inferred from homology"/>
<dbReference type="EMBL" id="DTGR01000102">
    <property type="protein sequence ID" value="HHS29300.1"/>
    <property type="molecule type" value="Genomic_DNA"/>
</dbReference>
<feature type="active site" description="Proton acceptor" evidence="2">
    <location>
        <position position="142"/>
    </location>
</feature>
<dbReference type="GO" id="GO:0008664">
    <property type="term" value="F:RNA 2',3'-cyclic 3'-phosphodiesterase activity"/>
    <property type="evidence" value="ECO:0007669"/>
    <property type="project" value="UniProtKB-EC"/>
</dbReference>
<gene>
    <name evidence="3" type="primary">thpR</name>
    <name evidence="3" type="ORF">ENV52_06325</name>
</gene>
<sequence>MFFQKIKSRKPKTPVIRAFLAVDVPASLRPVLSWAQDELKKSGADVKWVPVGNIHITLKFFGNITNTQVADIAEAVTALAASQEPFTLTITDAGAFPSPKSPRVVWLGVGGDLEILLAFYRRLETACAALGFPPEDRPFSPHLTLGRVKSPAGRTALTQCLAYLPPPEAPPFQVNEIVLFRSQLSPQGSTYLPLKVIPLGG</sequence>
<feature type="short sequence motif" description="HXTX 2" evidence="2">
    <location>
        <begin position="142"/>
        <end position="145"/>
    </location>
</feature>
<evidence type="ECO:0000256" key="2">
    <source>
        <dbReference type="HAMAP-Rule" id="MF_01940"/>
    </source>
</evidence>
<reference evidence="3" key="1">
    <citation type="journal article" date="2020" name="mSystems">
        <title>Genome- and Community-Level Interaction Insights into Carbon Utilization and Element Cycling Functions of Hydrothermarchaeota in Hydrothermal Sediment.</title>
        <authorList>
            <person name="Zhou Z."/>
            <person name="Liu Y."/>
            <person name="Xu W."/>
            <person name="Pan J."/>
            <person name="Luo Z.H."/>
            <person name="Li M."/>
        </authorList>
    </citation>
    <scope>NUCLEOTIDE SEQUENCE [LARGE SCALE GENOMIC DNA]</scope>
    <source>
        <strain evidence="3">SpSt-767</strain>
    </source>
</reference>
<comment type="catalytic activity">
    <reaction evidence="2">
        <text>a 3'-end 2',3'-cyclophospho-ribonucleotide-RNA + H2O = a 3'-end 2'-phospho-ribonucleotide-RNA + H(+)</text>
        <dbReference type="Rhea" id="RHEA:11828"/>
        <dbReference type="Rhea" id="RHEA-COMP:10464"/>
        <dbReference type="Rhea" id="RHEA-COMP:17353"/>
        <dbReference type="ChEBI" id="CHEBI:15377"/>
        <dbReference type="ChEBI" id="CHEBI:15378"/>
        <dbReference type="ChEBI" id="CHEBI:83064"/>
        <dbReference type="ChEBI" id="CHEBI:173113"/>
        <dbReference type="EC" id="3.1.4.58"/>
    </reaction>
</comment>
<protein>
    <recommendedName>
        <fullName evidence="2">RNA 2',3'-cyclic phosphodiesterase</fullName>
        <shortName evidence="2">RNA 2',3'-CPDase</shortName>
        <ecNumber evidence="2">3.1.4.58</ecNumber>
    </recommendedName>
</protein>
<keyword evidence="1 2" id="KW-0378">Hydrolase</keyword>
<dbReference type="GO" id="GO:0004113">
    <property type="term" value="F:2',3'-cyclic-nucleotide 3'-phosphodiesterase activity"/>
    <property type="evidence" value="ECO:0007669"/>
    <property type="project" value="InterPro"/>
</dbReference>
<feature type="short sequence motif" description="HXTX 1" evidence="2">
    <location>
        <begin position="55"/>
        <end position="58"/>
    </location>
</feature>
<evidence type="ECO:0000313" key="3">
    <source>
        <dbReference type="EMBL" id="HHS29300.1"/>
    </source>
</evidence>
<accession>A0A7V6A326</accession>
<dbReference type="HAMAP" id="MF_01940">
    <property type="entry name" value="RNA_CPDase"/>
    <property type="match status" value="1"/>
</dbReference>
<dbReference type="SUPFAM" id="SSF55144">
    <property type="entry name" value="LigT-like"/>
    <property type="match status" value="1"/>
</dbReference>
<dbReference type="NCBIfam" id="TIGR02258">
    <property type="entry name" value="2_5_ligase"/>
    <property type="match status" value="1"/>
</dbReference>
<dbReference type="InterPro" id="IPR009097">
    <property type="entry name" value="Cyclic_Pdiesterase"/>
</dbReference>
<comment type="caution">
    <text evidence="3">The sequence shown here is derived from an EMBL/GenBank/DDBJ whole genome shotgun (WGS) entry which is preliminary data.</text>
</comment>
<comment type="similarity">
    <text evidence="2">Belongs to the 2H phosphoesterase superfamily. ThpR family.</text>
</comment>
<dbReference type="PANTHER" id="PTHR35561">
    <property type="entry name" value="RNA 2',3'-CYCLIC PHOSPHODIESTERASE"/>
    <property type="match status" value="1"/>
</dbReference>
<name>A0A7V6A326_9BACT</name>
<dbReference type="Pfam" id="PF13563">
    <property type="entry name" value="2_5_RNA_ligase2"/>
    <property type="match status" value="1"/>
</dbReference>
<evidence type="ECO:0000256" key="1">
    <source>
        <dbReference type="ARBA" id="ARBA00022801"/>
    </source>
</evidence>
<dbReference type="Gene3D" id="3.90.1140.10">
    <property type="entry name" value="Cyclic phosphodiesterase"/>
    <property type="match status" value="1"/>
</dbReference>
<comment type="function">
    <text evidence="2">Hydrolyzes RNA 2',3'-cyclic phosphodiester to an RNA 2'-phosphomonoester.</text>
</comment>